<feature type="transmembrane region" description="Helical" evidence="8">
    <location>
        <begin position="109"/>
        <end position="128"/>
    </location>
</feature>
<feature type="transmembrane region" description="Helical" evidence="8">
    <location>
        <begin position="237"/>
        <end position="256"/>
    </location>
</feature>
<dbReference type="Proteomes" id="UP001161406">
    <property type="component" value="Unassembled WGS sequence"/>
</dbReference>
<protein>
    <recommendedName>
        <fullName evidence="8">Probable membrane transporter protein</fullName>
    </recommendedName>
</protein>
<evidence type="ECO:0000256" key="4">
    <source>
        <dbReference type="ARBA" id="ARBA00022475"/>
    </source>
</evidence>
<feature type="transmembrane region" description="Helical" evidence="8">
    <location>
        <begin position="7"/>
        <end position="26"/>
    </location>
</feature>
<gene>
    <name evidence="9" type="ORF">GCM10007913_19640</name>
</gene>
<organism evidence="9 10">
    <name type="scientific">Devosia yakushimensis</name>
    <dbReference type="NCBI Taxonomy" id="470028"/>
    <lineage>
        <taxon>Bacteria</taxon>
        <taxon>Pseudomonadati</taxon>
        <taxon>Pseudomonadota</taxon>
        <taxon>Alphaproteobacteria</taxon>
        <taxon>Hyphomicrobiales</taxon>
        <taxon>Devosiaceae</taxon>
        <taxon>Devosia</taxon>
    </lineage>
</organism>
<sequence length="260" mass="27288">MSGDKFVFEILLLIAGLVGGALNSLAGGGSFIVFPALLAVGVPPVIANASNTYAAMPGYVSGAVGYWHAMAQHKNRLVLYTIIALVFGWIGAELLLVVSDEQFSKVVPWLMLFAVLLFAFGNQLNAFVAAHSGGRRGMKLVGTVLLTVFLAGVCVYGGFFNAGLGILLLAFLATAGLSDIHAMNGLKLWISSVVAIVAVARFALNGSIDWYHGSIALVGVTVGGYLAARNAHHVPTGVIRAAVIVYGVFMTGYFFWGAYT</sequence>
<evidence type="ECO:0000256" key="2">
    <source>
        <dbReference type="ARBA" id="ARBA00009142"/>
    </source>
</evidence>
<proteinExistence type="inferred from homology"/>
<dbReference type="EMBL" id="BSNG01000001">
    <property type="protein sequence ID" value="GLQ10032.1"/>
    <property type="molecule type" value="Genomic_DNA"/>
</dbReference>
<evidence type="ECO:0000256" key="1">
    <source>
        <dbReference type="ARBA" id="ARBA00004651"/>
    </source>
</evidence>
<evidence type="ECO:0000313" key="9">
    <source>
        <dbReference type="EMBL" id="GLQ10032.1"/>
    </source>
</evidence>
<evidence type="ECO:0000256" key="6">
    <source>
        <dbReference type="ARBA" id="ARBA00022989"/>
    </source>
</evidence>
<feature type="transmembrane region" description="Helical" evidence="8">
    <location>
        <begin position="140"/>
        <end position="158"/>
    </location>
</feature>
<evidence type="ECO:0000256" key="8">
    <source>
        <dbReference type="RuleBase" id="RU363041"/>
    </source>
</evidence>
<name>A0ABQ5UF84_9HYPH</name>
<keyword evidence="7 8" id="KW-0472">Membrane</keyword>
<dbReference type="PANTHER" id="PTHR30269">
    <property type="entry name" value="TRANSMEMBRANE PROTEIN YFCA"/>
    <property type="match status" value="1"/>
</dbReference>
<comment type="similarity">
    <text evidence="2 8">Belongs to the 4-toluene sulfonate uptake permease (TSUP) (TC 2.A.102) family.</text>
</comment>
<comment type="subcellular location">
    <subcellularLocation>
        <location evidence="1 8">Cell membrane</location>
        <topology evidence="1 8">Multi-pass membrane protein</topology>
    </subcellularLocation>
</comment>
<dbReference type="Pfam" id="PF01925">
    <property type="entry name" value="TauE"/>
    <property type="match status" value="1"/>
</dbReference>
<keyword evidence="6 8" id="KW-1133">Transmembrane helix</keyword>
<feature type="transmembrane region" description="Helical" evidence="8">
    <location>
        <begin position="77"/>
        <end position="97"/>
    </location>
</feature>
<evidence type="ECO:0000256" key="3">
    <source>
        <dbReference type="ARBA" id="ARBA00022448"/>
    </source>
</evidence>
<evidence type="ECO:0000256" key="7">
    <source>
        <dbReference type="ARBA" id="ARBA00023136"/>
    </source>
</evidence>
<feature type="transmembrane region" description="Helical" evidence="8">
    <location>
        <begin position="188"/>
        <end position="204"/>
    </location>
</feature>
<feature type="transmembrane region" description="Helical" evidence="8">
    <location>
        <begin position="210"/>
        <end position="228"/>
    </location>
</feature>
<reference evidence="9" key="1">
    <citation type="journal article" date="2014" name="Int. J. Syst. Evol. Microbiol.">
        <title>Complete genome of a new Firmicutes species belonging to the dominant human colonic microbiota ('Ruminococcus bicirculans') reveals two chromosomes and a selective capacity to utilize plant glucans.</title>
        <authorList>
            <consortium name="NISC Comparative Sequencing Program"/>
            <person name="Wegmann U."/>
            <person name="Louis P."/>
            <person name="Goesmann A."/>
            <person name="Henrissat B."/>
            <person name="Duncan S.H."/>
            <person name="Flint H.J."/>
        </authorList>
    </citation>
    <scope>NUCLEOTIDE SEQUENCE</scope>
    <source>
        <strain evidence="9">NBRC 103855</strain>
    </source>
</reference>
<dbReference type="InterPro" id="IPR052017">
    <property type="entry name" value="TSUP"/>
</dbReference>
<comment type="caution">
    <text evidence="9">The sequence shown here is derived from an EMBL/GenBank/DDBJ whole genome shotgun (WGS) entry which is preliminary data.</text>
</comment>
<evidence type="ECO:0000313" key="10">
    <source>
        <dbReference type="Proteomes" id="UP001161406"/>
    </source>
</evidence>
<keyword evidence="5 8" id="KW-0812">Transmembrane</keyword>
<dbReference type="InterPro" id="IPR002781">
    <property type="entry name" value="TM_pro_TauE-like"/>
</dbReference>
<keyword evidence="4 8" id="KW-1003">Cell membrane</keyword>
<keyword evidence="3" id="KW-0813">Transport</keyword>
<dbReference type="PANTHER" id="PTHR30269:SF0">
    <property type="entry name" value="MEMBRANE TRANSPORTER PROTEIN YFCA-RELATED"/>
    <property type="match status" value="1"/>
</dbReference>
<reference evidence="9" key="2">
    <citation type="submission" date="2023-01" db="EMBL/GenBank/DDBJ databases">
        <title>Draft genome sequence of Devosia yakushimensis strain NBRC 103855.</title>
        <authorList>
            <person name="Sun Q."/>
            <person name="Mori K."/>
        </authorList>
    </citation>
    <scope>NUCLEOTIDE SEQUENCE</scope>
    <source>
        <strain evidence="9">NBRC 103855</strain>
    </source>
</reference>
<keyword evidence="10" id="KW-1185">Reference proteome</keyword>
<accession>A0ABQ5UF84</accession>
<evidence type="ECO:0000256" key="5">
    <source>
        <dbReference type="ARBA" id="ARBA00022692"/>
    </source>
</evidence>